<reference evidence="9 10" key="1">
    <citation type="submission" date="2021-06" db="EMBL/GenBank/DDBJ databases">
        <authorList>
            <person name="Sun Q."/>
            <person name="Li D."/>
        </authorList>
    </citation>
    <scope>NUCLEOTIDE SEQUENCE [LARGE SCALE GENOMIC DNA]</scope>
    <source>
        <strain evidence="9 10">MSJ-2</strain>
    </source>
</reference>
<name>A0ABS6F8B3_9FIRM</name>
<protein>
    <submittedName>
        <fullName evidence="9">MgtC/SapB family protein</fullName>
    </submittedName>
</protein>
<evidence type="ECO:0000259" key="8">
    <source>
        <dbReference type="Pfam" id="PF02308"/>
    </source>
</evidence>
<evidence type="ECO:0000256" key="1">
    <source>
        <dbReference type="ARBA" id="ARBA00004651"/>
    </source>
</evidence>
<evidence type="ECO:0000256" key="7">
    <source>
        <dbReference type="SAM" id="Phobius"/>
    </source>
</evidence>
<comment type="similarity">
    <text evidence="2">Belongs to the MgtC/SapB family.</text>
</comment>
<accession>A0ABS6F8B3</accession>
<feature type="transmembrane region" description="Helical" evidence="7">
    <location>
        <begin position="102"/>
        <end position="123"/>
    </location>
</feature>
<dbReference type="Proteomes" id="UP000787672">
    <property type="component" value="Unassembled WGS sequence"/>
</dbReference>
<dbReference type="Pfam" id="PF02308">
    <property type="entry name" value="MgtC"/>
    <property type="match status" value="1"/>
</dbReference>
<dbReference type="InterPro" id="IPR003416">
    <property type="entry name" value="MgtC/SapB/SrpB/YhiD_fam"/>
</dbReference>
<keyword evidence="10" id="KW-1185">Reference proteome</keyword>
<evidence type="ECO:0000256" key="6">
    <source>
        <dbReference type="ARBA" id="ARBA00023136"/>
    </source>
</evidence>
<evidence type="ECO:0000256" key="2">
    <source>
        <dbReference type="ARBA" id="ARBA00009298"/>
    </source>
</evidence>
<feature type="domain" description="MgtC/SapB/SrpB/YhiD N-terminal" evidence="8">
    <location>
        <begin position="21"/>
        <end position="145"/>
    </location>
</feature>
<organism evidence="9 10">
    <name type="scientific">Dysosmobacter acutus</name>
    <dbReference type="NCBI Taxonomy" id="2841504"/>
    <lineage>
        <taxon>Bacteria</taxon>
        <taxon>Bacillati</taxon>
        <taxon>Bacillota</taxon>
        <taxon>Clostridia</taxon>
        <taxon>Eubacteriales</taxon>
        <taxon>Oscillospiraceae</taxon>
        <taxon>Dysosmobacter</taxon>
    </lineage>
</organism>
<comment type="subcellular location">
    <subcellularLocation>
        <location evidence="1">Cell membrane</location>
        <topology evidence="1">Multi-pass membrane protein</topology>
    </subcellularLocation>
</comment>
<dbReference type="RefSeq" id="WP_216557523.1">
    <property type="nucleotide sequence ID" value="NZ_JAHLQN010000001.1"/>
</dbReference>
<evidence type="ECO:0000256" key="5">
    <source>
        <dbReference type="ARBA" id="ARBA00022989"/>
    </source>
</evidence>
<keyword evidence="6 7" id="KW-0472">Membrane</keyword>
<dbReference type="PANTHER" id="PTHR33778">
    <property type="entry name" value="PROTEIN MGTC"/>
    <property type="match status" value="1"/>
</dbReference>
<keyword evidence="4 7" id="KW-0812">Transmembrane</keyword>
<sequence length="229" mass="24790">MLECFSSLRGMDLWGISARVVLAVLCGGLIGIEREHKRRPAGFRTHILICLGAAMTTATGQYLYVVMRYPTDVARMGAQVIAGVSFIGAGAIIMTKRRRVRGLTTAAGLWVAAIVGLCCGAAFYEGALYATVLVLVAEVFFSRLEYRLLRNVREINVYVEYASPSCLTGIMEHCHTSGVKVVDAEITKKGGESNSACAIFTLQTRKGSDHGRILQEIARAEGVLLAEEV</sequence>
<feature type="transmembrane region" description="Helical" evidence="7">
    <location>
        <begin position="76"/>
        <end position="95"/>
    </location>
</feature>
<dbReference type="InterPro" id="IPR049177">
    <property type="entry name" value="MgtC_SapB_SrpB_YhiD_N"/>
</dbReference>
<dbReference type="EMBL" id="JAHLQN010000001">
    <property type="protein sequence ID" value="MBU5625539.1"/>
    <property type="molecule type" value="Genomic_DNA"/>
</dbReference>
<keyword evidence="3" id="KW-1003">Cell membrane</keyword>
<feature type="transmembrane region" description="Helical" evidence="7">
    <location>
        <begin position="44"/>
        <end position="64"/>
    </location>
</feature>
<evidence type="ECO:0000313" key="10">
    <source>
        <dbReference type="Proteomes" id="UP000787672"/>
    </source>
</evidence>
<dbReference type="PANTHER" id="PTHR33778:SF1">
    <property type="entry name" value="MAGNESIUM TRANSPORTER YHID-RELATED"/>
    <property type="match status" value="1"/>
</dbReference>
<evidence type="ECO:0000313" key="9">
    <source>
        <dbReference type="EMBL" id="MBU5625539.1"/>
    </source>
</evidence>
<gene>
    <name evidence="9" type="ORF">KQI82_01150</name>
</gene>
<feature type="transmembrane region" description="Helical" evidence="7">
    <location>
        <begin position="13"/>
        <end position="32"/>
    </location>
</feature>
<comment type="caution">
    <text evidence="9">The sequence shown here is derived from an EMBL/GenBank/DDBJ whole genome shotgun (WGS) entry which is preliminary data.</text>
</comment>
<proteinExistence type="inferred from homology"/>
<evidence type="ECO:0000256" key="4">
    <source>
        <dbReference type="ARBA" id="ARBA00022692"/>
    </source>
</evidence>
<keyword evidence="5 7" id="KW-1133">Transmembrane helix</keyword>
<evidence type="ECO:0000256" key="3">
    <source>
        <dbReference type="ARBA" id="ARBA00022475"/>
    </source>
</evidence>